<name>A0A923IZ47_CLOTT</name>
<organism evidence="2 3">
    <name type="scientific">Clostridium tetanomorphum</name>
    <dbReference type="NCBI Taxonomy" id="1553"/>
    <lineage>
        <taxon>Bacteria</taxon>
        <taxon>Bacillati</taxon>
        <taxon>Bacillota</taxon>
        <taxon>Clostridia</taxon>
        <taxon>Eubacteriales</taxon>
        <taxon>Clostridiaceae</taxon>
        <taxon>Clostridium</taxon>
    </lineage>
</organism>
<dbReference type="Proteomes" id="UP000563151">
    <property type="component" value="Unassembled WGS sequence"/>
</dbReference>
<keyword evidence="3" id="KW-1185">Reference proteome</keyword>
<dbReference type="EMBL" id="JAAZWO010000004">
    <property type="protein sequence ID" value="MBC2397016.1"/>
    <property type="molecule type" value="Genomic_DNA"/>
</dbReference>
<sequence>MIKCYTLNGEFYDNGKSFTDFKEICESLRKNGENIKEFPLEAMIQIINEYSKIISKNKELLKQEGIPFLCFYLKKNNLEKVINLNLKNKDFLDKFIEIEEGRFIKAQRRGLACHWISANVATLGIYSIFQSLICKNYNLVKIPLESMQLITKLLKPLKKIQVNFNGKEYFGEDILTNICIVNFPSSNLQINREMSQNADCRIFWGGEEALNSIKKLPQKTTCKDIIFGPKYSFAVFDKEAIESIELEKYLENLVIDIINFNQKACSSPQVLFLEKSSISIEEVSHRLIKVFNKVNKRYPVKHMDEFTAASIINKRGEYFLSLDKMIHCSKGFDYTILLNNDLKLEEHIGGRTIFIKEVSNIFHIKQLITPRIQTIGIAMKNKEKIVEFSHELTALGVDRIVKVGYMNLYDTPWDGTFLISELVRWCSINVSGMI</sequence>
<dbReference type="AlphaFoldDB" id="A0A923IZ47"/>
<evidence type="ECO:0000256" key="1">
    <source>
        <dbReference type="ARBA" id="ARBA00022857"/>
    </source>
</evidence>
<dbReference type="GO" id="GO:0008218">
    <property type="term" value="P:bioluminescence"/>
    <property type="evidence" value="ECO:0007669"/>
    <property type="project" value="InterPro"/>
</dbReference>
<dbReference type="InterPro" id="IPR008670">
    <property type="entry name" value="CoA_reduct_LuxC"/>
</dbReference>
<evidence type="ECO:0000313" key="3">
    <source>
        <dbReference type="Proteomes" id="UP000563151"/>
    </source>
</evidence>
<protein>
    <submittedName>
        <fullName evidence="2">Acyl-CoA reductase</fullName>
    </submittedName>
</protein>
<reference evidence="2 3" key="1">
    <citation type="submission" date="2020-04" db="EMBL/GenBank/DDBJ databases">
        <title>Genomic insights into acetone-butanol-ethanol (ABE) fermentation by sequencing solventogenic clostridia strains.</title>
        <authorList>
            <person name="Brown S."/>
        </authorList>
    </citation>
    <scope>NUCLEOTIDE SEQUENCE [LARGE SCALE GENOMIC DNA]</scope>
    <source>
        <strain evidence="2 3">DJ011</strain>
    </source>
</reference>
<keyword evidence="1" id="KW-0521">NADP</keyword>
<accession>A0A923IZ47</accession>
<gene>
    <name evidence="2" type="ORF">HGG79_04365</name>
</gene>
<dbReference type="Pfam" id="PF05893">
    <property type="entry name" value="LuxC"/>
    <property type="match status" value="1"/>
</dbReference>
<dbReference type="RefSeq" id="WP_173680521.1">
    <property type="nucleotide sequence ID" value="NZ_JAAZWO010000004.1"/>
</dbReference>
<proteinExistence type="predicted"/>
<evidence type="ECO:0000313" key="2">
    <source>
        <dbReference type="EMBL" id="MBC2397016.1"/>
    </source>
</evidence>
<comment type="caution">
    <text evidence="2">The sequence shown here is derived from an EMBL/GenBank/DDBJ whole genome shotgun (WGS) entry which is preliminary data.</text>
</comment>
<dbReference type="GO" id="GO:0003995">
    <property type="term" value="F:acyl-CoA dehydrogenase activity"/>
    <property type="evidence" value="ECO:0007669"/>
    <property type="project" value="InterPro"/>
</dbReference>